<feature type="transmembrane region" description="Helical" evidence="1">
    <location>
        <begin position="296"/>
        <end position="314"/>
    </location>
</feature>
<organism evidence="2 3">
    <name type="scientific">Qipengyuania psychrotolerans</name>
    <dbReference type="NCBI Taxonomy" id="2867238"/>
    <lineage>
        <taxon>Bacteria</taxon>
        <taxon>Pseudomonadati</taxon>
        <taxon>Pseudomonadota</taxon>
        <taxon>Alphaproteobacteria</taxon>
        <taxon>Sphingomonadales</taxon>
        <taxon>Erythrobacteraceae</taxon>
        <taxon>Qipengyuania</taxon>
    </lineage>
</organism>
<accession>A0ABX8ZFY1</accession>
<proteinExistence type="predicted"/>
<reference evidence="2 3" key="1">
    <citation type="submission" date="2021-08" db="EMBL/GenBank/DDBJ databases">
        <title>Comparative Genomics Analysis of the Genus Qipengyuania Reveals Extensive Genetic Diversity and Metabolic Versatility, Including the Description of Fifteen Novel Species.</title>
        <authorList>
            <person name="Liu Y."/>
        </authorList>
    </citation>
    <scope>NUCLEOTIDE SEQUENCE [LARGE SCALE GENOMIC DNA]</scope>
    <source>
        <strain evidence="2 3">1XM2-8</strain>
    </source>
</reference>
<evidence type="ECO:0000256" key="1">
    <source>
        <dbReference type="SAM" id="Phobius"/>
    </source>
</evidence>
<dbReference type="RefSeq" id="WP_221422590.1">
    <property type="nucleotide sequence ID" value="NZ_CP081297.1"/>
</dbReference>
<name>A0ABX8ZFY1_9SPHN</name>
<keyword evidence="1" id="KW-1133">Transmembrane helix</keyword>
<feature type="transmembrane region" description="Helical" evidence="1">
    <location>
        <begin position="320"/>
        <end position="339"/>
    </location>
</feature>
<keyword evidence="1" id="KW-0812">Transmembrane</keyword>
<sequence>MLRAVLRGQRLAPLVLVDFLILAVVTAISFLLAQTTLLSVMDGFAYDTATKYEVAQPPKTLLIEQDADFLSGSSNPPGDLVDGASASDLRAIGFFEINQDDMALSSVGRVSIPAVFKLPAERVPAKLAWQMPGANDVISAGGTPVPAVSLPPRYGIHRALLPQVEGEAGPLSLFEAALSGRGDIKGLYWPRMPKGQNIPRITASQLVAGNFAAGELTGLTAIVLPAGVEGQTTIATSLDPEGRSATRAVLAAHAVQSLLDRREVQPASTLLALLVILLAALLTLFLTEFAANRRNFIVLLPATVLLALAGGWIVLQTLNIMIPISGIVVAVLLACTAKASAIQWRREHRLGGTIDSAIDLAFSRSLFQDAAKLPKQFEILPELLGLPRTAIFMRDGHSGNWRFEHASDAGQEDVDLVSAASRKKMREVASVRRPINAGPLTPNWGEGTKAALLPSGDVEYLLLYELPRGKRRKHVRKLLADSIIRARAMRHWQHRLLADSDAGQTRITLEQRVQSAANLITLQGSELSGGLEALDTGVFVFRQLGLPVHANRQMREILSLAGISPESTVVSEALVALTDLDHPRVTSMIRDVLLHGSEMRVPMRDLGARQRVLRLGLFASDGDRAQSVIVLEAIDVTELDQLAELRLAVGTFIDRQLRNDLEAISLGISLAADPRLKRPALERTVDRIAAVASRAIGRLEEVRSLLEDSPGDSTAPYYPIEARNTVQQAIDRAAPFAEELGVRIAADLPALSGFSLAEPLMLSDMIEAMLRLVIADTSNEDEVSISVEEAEETTRIAISGGFGLPFDRFCAALEASPGEVPVEYQIARAGMDEAIQWKAAVTYYSSAGGGYRFDIKLRRIG</sequence>
<evidence type="ECO:0000313" key="3">
    <source>
        <dbReference type="Proteomes" id="UP000824280"/>
    </source>
</evidence>
<gene>
    <name evidence="2" type="ORF">K3166_12880</name>
</gene>
<feature type="transmembrane region" description="Helical" evidence="1">
    <location>
        <begin position="12"/>
        <end position="33"/>
    </location>
</feature>
<feature type="transmembrane region" description="Helical" evidence="1">
    <location>
        <begin position="270"/>
        <end position="289"/>
    </location>
</feature>
<protein>
    <recommendedName>
        <fullName evidence="4">CHASE2 domain-containing protein</fullName>
    </recommendedName>
</protein>
<evidence type="ECO:0008006" key="4">
    <source>
        <dbReference type="Google" id="ProtNLM"/>
    </source>
</evidence>
<keyword evidence="3" id="KW-1185">Reference proteome</keyword>
<evidence type="ECO:0000313" key="2">
    <source>
        <dbReference type="EMBL" id="QZD87049.1"/>
    </source>
</evidence>
<keyword evidence="1" id="KW-0472">Membrane</keyword>
<dbReference type="EMBL" id="CP081297">
    <property type="protein sequence ID" value="QZD87049.1"/>
    <property type="molecule type" value="Genomic_DNA"/>
</dbReference>
<dbReference type="Proteomes" id="UP000824280">
    <property type="component" value="Chromosome"/>
</dbReference>